<dbReference type="InterPro" id="IPR029058">
    <property type="entry name" value="AB_hydrolase_fold"/>
</dbReference>
<dbReference type="Pfam" id="PF10142">
    <property type="entry name" value="PhoPQ_related"/>
    <property type="match status" value="1"/>
</dbReference>
<dbReference type="SUPFAM" id="SSF53474">
    <property type="entry name" value="alpha/beta-Hydrolases"/>
    <property type="match status" value="1"/>
</dbReference>
<evidence type="ECO:0008006" key="3">
    <source>
        <dbReference type="Google" id="ProtNLM"/>
    </source>
</evidence>
<gene>
    <name evidence="1" type="ORF">GZ77_18575</name>
</gene>
<evidence type="ECO:0000313" key="1">
    <source>
        <dbReference type="EMBL" id="KEQ12522.1"/>
    </source>
</evidence>
<proteinExistence type="predicted"/>
<reference evidence="1 2" key="1">
    <citation type="submission" date="2014-06" db="EMBL/GenBank/DDBJ databases">
        <title>Whole Genome Sequences of Three Symbiotic Endozoicomonas Bacteria.</title>
        <authorList>
            <person name="Neave M.J."/>
            <person name="Apprill A."/>
            <person name="Voolstra C.R."/>
        </authorList>
    </citation>
    <scope>NUCLEOTIDE SEQUENCE [LARGE SCALE GENOMIC DNA]</scope>
    <source>
        <strain evidence="1 2">LMG 24815</strain>
    </source>
</reference>
<dbReference type="AlphaFoldDB" id="A0A081N249"/>
<dbReference type="PANTHER" id="PTHR31497">
    <property type="entry name" value="AUTOCRINE PROLIFERATION REPRESSOR PROTEIN A"/>
    <property type="match status" value="1"/>
</dbReference>
<evidence type="ECO:0000313" key="2">
    <source>
        <dbReference type="Proteomes" id="UP000028006"/>
    </source>
</evidence>
<dbReference type="RefSeq" id="WP_034877883.1">
    <property type="nucleotide sequence ID" value="NZ_JOKG01000004.1"/>
</dbReference>
<dbReference type="PIRSF" id="PIRSF014728">
    <property type="entry name" value="PqaA"/>
    <property type="match status" value="1"/>
</dbReference>
<dbReference type="InterPro" id="IPR009199">
    <property type="entry name" value="PhoPQ-act_pathogen-rel_PqaA"/>
</dbReference>
<name>A0A081N249_9GAMM</name>
<organism evidence="1 2">
    <name type="scientific">Endozoicomonas montiporae</name>
    <dbReference type="NCBI Taxonomy" id="1027273"/>
    <lineage>
        <taxon>Bacteria</taxon>
        <taxon>Pseudomonadati</taxon>
        <taxon>Pseudomonadota</taxon>
        <taxon>Gammaproteobacteria</taxon>
        <taxon>Oceanospirillales</taxon>
        <taxon>Endozoicomonadaceae</taxon>
        <taxon>Endozoicomonas</taxon>
    </lineage>
</organism>
<sequence length="444" mass="50663">MHTVLSDFLTLPEPQSQWRVVDEELLEGQIRAIQLEVISLTWPKDQSIKPGHQQWHHRLHLYLPENDHHQPCLLMINGGTRHDLSMEMTPHSQVDSAALCRLTGAPVASLKDIPNQPIAFADGKPRCEDDLMAWSWKQFLDNPAGNRFYPLQWPMVKAVVKAMDAIQAFTATRKIEVDDFILSGGSKRGWVSWLTASADFRVSAVIPIVIDVLNIEACIRHHHNVYNGWSPAIQDYTDEDHNILQALDSEATQQLLELTDPARYKEFLQLPKFVINASGDEFFPPDSARFYYHQLPQPKWLRYLPNCSHYLGREANIDTTELMASAYGVLLADTAPVMSWQPLDDGGIELRVSEEPEKACVWLCHNPKARDFRRDELRDRGLGFHCQPLTPISQSPWVYHFRPDTPGNGWTAFFIEASFENLPFPNLKLTSGIRVLPDNYPTPD</sequence>
<accession>A0A081N249</accession>
<dbReference type="Gene3D" id="3.40.50.1820">
    <property type="entry name" value="alpha/beta hydrolase"/>
    <property type="match status" value="1"/>
</dbReference>
<protein>
    <recommendedName>
        <fullName evidence="3">PhoPQ-activated pathogenicity-related protein</fullName>
    </recommendedName>
</protein>
<dbReference type="EMBL" id="JOKG01000004">
    <property type="protein sequence ID" value="KEQ12522.1"/>
    <property type="molecule type" value="Genomic_DNA"/>
</dbReference>
<dbReference type="eggNOG" id="COG4287">
    <property type="taxonomic scope" value="Bacteria"/>
</dbReference>
<keyword evidence="2" id="KW-1185">Reference proteome</keyword>
<dbReference type="PANTHER" id="PTHR31497:SF0">
    <property type="entry name" value="AUTOCRINE PROLIFERATION REPRESSOR PROTEIN A"/>
    <property type="match status" value="1"/>
</dbReference>
<dbReference type="Proteomes" id="UP000028006">
    <property type="component" value="Unassembled WGS sequence"/>
</dbReference>
<comment type="caution">
    <text evidence="1">The sequence shown here is derived from an EMBL/GenBank/DDBJ whole genome shotgun (WGS) entry which is preliminary data.</text>
</comment>